<comment type="caution">
    <text evidence="9">The sequence shown here is derived from an EMBL/GenBank/DDBJ whole genome shotgun (WGS) entry which is preliminary data.</text>
</comment>
<dbReference type="SMART" id="SM00239">
    <property type="entry name" value="C2"/>
    <property type="match status" value="1"/>
</dbReference>
<evidence type="ECO:0000313" key="10">
    <source>
        <dbReference type="Proteomes" id="UP001314170"/>
    </source>
</evidence>
<dbReference type="SUPFAM" id="SSF52833">
    <property type="entry name" value="Thioredoxin-like"/>
    <property type="match status" value="1"/>
</dbReference>
<evidence type="ECO:0008006" key="11">
    <source>
        <dbReference type="Google" id="ProtNLM"/>
    </source>
</evidence>
<dbReference type="Pfam" id="PF16016">
    <property type="entry name" value="VASt"/>
    <property type="match status" value="1"/>
</dbReference>
<name>A0AAV1QLE0_9ROSI</name>
<keyword evidence="3 6" id="KW-0812">Transmembrane</keyword>
<dbReference type="PANTHER" id="PTHR47038:SF1">
    <property type="entry name" value="BAG-ASSOCIATED GRAM PROTEIN 1"/>
    <property type="match status" value="1"/>
</dbReference>
<evidence type="ECO:0000256" key="4">
    <source>
        <dbReference type="ARBA" id="ARBA00022989"/>
    </source>
</evidence>
<dbReference type="InterPro" id="IPR036249">
    <property type="entry name" value="Thioredoxin-like_sf"/>
</dbReference>
<accession>A0AAV1QLE0</accession>
<dbReference type="PROSITE" id="PS51778">
    <property type="entry name" value="VAST"/>
    <property type="match status" value="1"/>
</dbReference>
<dbReference type="InterPro" id="IPR000008">
    <property type="entry name" value="C2_dom"/>
</dbReference>
<dbReference type="FunFam" id="2.30.29.30:FF:000265">
    <property type="entry name" value="BAG-associated GRAM protein 1 isoform X2"/>
    <property type="match status" value="1"/>
</dbReference>
<protein>
    <recommendedName>
        <fullName evidence="11">BAG-associated GRAM protein 1</fullName>
    </recommendedName>
</protein>
<evidence type="ECO:0000256" key="6">
    <source>
        <dbReference type="SAM" id="Phobius"/>
    </source>
</evidence>
<dbReference type="SMART" id="SM00568">
    <property type="entry name" value="GRAM"/>
    <property type="match status" value="1"/>
</dbReference>
<dbReference type="Pfam" id="PF00168">
    <property type="entry name" value="C2"/>
    <property type="match status" value="1"/>
</dbReference>
<dbReference type="InterPro" id="IPR038219">
    <property type="entry name" value="Sep15/SelM_sf"/>
</dbReference>
<dbReference type="InterPro" id="IPR044655">
    <property type="entry name" value="BAGP1-like"/>
</dbReference>
<dbReference type="InterPro" id="IPR011993">
    <property type="entry name" value="PH-like_dom_sf"/>
</dbReference>
<evidence type="ECO:0000256" key="3">
    <source>
        <dbReference type="ARBA" id="ARBA00022692"/>
    </source>
</evidence>
<keyword evidence="4 6" id="KW-1133">Transmembrane helix</keyword>
<dbReference type="Pfam" id="PF02893">
    <property type="entry name" value="GRAM"/>
    <property type="match status" value="1"/>
</dbReference>
<dbReference type="PRINTS" id="PR00360">
    <property type="entry name" value="C2DOMAIN"/>
</dbReference>
<gene>
    <name evidence="9" type="ORF">DCAF_LOCUS112</name>
</gene>
<evidence type="ECO:0000259" key="7">
    <source>
        <dbReference type="PROSITE" id="PS50004"/>
    </source>
</evidence>
<dbReference type="Gene3D" id="3.40.30.50">
    <property type="entry name" value="Sep15/SelM thioredoxin-like domain, active-site redox motif"/>
    <property type="match status" value="1"/>
</dbReference>
<dbReference type="GO" id="GO:0016020">
    <property type="term" value="C:membrane"/>
    <property type="evidence" value="ECO:0007669"/>
    <property type="project" value="UniProtKB-SubCell"/>
</dbReference>
<keyword evidence="5 6" id="KW-0472">Membrane</keyword>
<evidence type="ECO:0000256" key="2">
    <source>
        <dbReference type="ARBA" id="ARBA00005742"/>
    </source>
</evidence>
<evidence type="ECO:0000313" key="9">
    <source>
        <dbReference type="EMBL" id="CAK7322502.1"/>
    </source>
</evidence>
<keyword evidence="10" id="KW-1185">Reference proteome</keyword>
<dbReference type="InterPro" id="IPR035892">
    <property type="entry name" value="C2_domain_sf"/>
</dbReference>
<feature type="transmembrane region" description="Helical" evidence="6">
    <location>
        <begin position="17"/>
        <end position="34"/>
    </location>
</feature>
<dbReference type="SUPFAM" id="SSF49562">
    <property type="entry name" value="C2 domain (Calcium/lipid-binding domain, CaLB)"/>
    <property type="match status" value="1"/>
</dbReference>
<dbReference type="CDD" id="cd00030">
    <property type="entry name" value="C2"/>
    <property type="match status" value="1"/>
</dbReference>
<dbReference type="Gene3D" id="2.30.29.30">
    <property type="entry name" value="Pleckstrin-homology domain (PH domain)/Phosphotyrosine-binding domain (PTB)"/>
    <property type="match status" value="1"/>
</dbReference>
<feature type="domain" description="VASt" evidence="8">
    <location>
        <begin position="394"/>
        <end position="616"/>
    </location>
</feature>
<dbReference type="Gene3D" id="2.60.40.150">
    <property type="entry name" value="C2 domain"/>
    <property type="match status" value="1"/>
</dbReference>
<evidence type="ECO:0000256" key="5">
    <source>
        <dbReference type="ARBA" id="ARBA00023136"/>
    </source>
</evidence>
<comment type="similarity">
    <text evidence="2">Belongs to the selenoprotein M/F family.</text>
</comment>
<dbReference type="EMBL" id="CAWUPB010000026">
    <property type="protein sequence ID" value="CAK7322502.1"/>
    <property type="molecule type" value="Genomic_DNA"/>
</dbReference>
<dbReference type="Pfam" id="PF08806">
    <property type="entry name" value="Sep15_SelM"/>
    <property type="match status" value="1"/>
</dbReference>
<dbReference type="Proteomes" id="UP001314170">
    <property type="component" value="Unassembled WGS sequence"/>
</dbReference>
<dbReference type="PANTHER" id="PTHR47038">
    <property type="entry name" value="BAG-ASSOCIATED GRAM PROTEIN 1"/>
    <property type="match status" value="1"/>
</dbReference>
<sequence>MIETAALDFLVPSWWEIKVTVVAAMFVIVAYWFFSWSGGGGGDVDGGGGDRAVVLENSGDGIDDKYKMGQLKGDSQANSAYIIKLELLAAKNLIGANLNGTSDPYAIITCGSEKRFSSMVPGSRNPMWGEEFNFSVDELPVQINVTIYDWDIIWKSAVLGSVTVPVESEGQTGAEWYTLDSPSGQVPANSARVSTDRAINGYAGANARRRISIDKQGPTVVHQKPGPLQTIFNLLPDEVVEHSYSCALERSFLYHGRMYVSAWHICFHSNVFSKQMKVVIPFGDIDEIRRSQHAFINPAITIILRMGAGGHGVPPLGSPDGRVRYKFASFWNRNHALRGLQRAEKNYHTMMEAEKKERAESALRAHSSSIRGVIKQAKIPEDVQKAGKLQAFIKGEVLVDIYNDLFPCTAEQFFNICLKDGSTFINEYRSVRKDSNLVIGQWHAADEYDGQVREITFRSLCNSPMCPPDTAVTEWQHFVLSPDKKKLVRPLISPSCKFLLNASSNPVFETVQQPHDVPFGSYFEVLDFVPVEIENVFILGACVFHTLSLSITRFTVAGSWRPMDRLTLSCAHFKKWCVMQSKIRSGAINEGRGWSGANAVVKSNEKLSSRECEDLGFSGLALCSDCNTFAEYVKNQELVSDCWKCCTEDSDDSMSKITYSGAILEVCMRKLVFYPEIVSFIEEEKDQFPTVKVQYLFNSPPKFIMLDDEGQHKETIRIDNWKREHVLQFLREKVKPVSAS</sequence>
<feature type="domain" description="C2" evidence="7">
    <location>
        <begin position="67"/>
        <end position="181"/>
    </location>
</feature>
<comment type="subcellular location">
    <subcellularLocation>
        <location evidence="1">Membrane</location>
        <topology evidence="1">Single-pass membrane protein</topology>
    </subcellularLocation>
</comment>
<dbReference type="InterPro" id="IPR031968">
    <property type="entry name" value="VASt"/>
</dbReference>
<dbReference type="PROSITE" id="PS50004">
    <property type="entry name" value="C2"/>
    <property type="match status" value="1"/>
</dbReference>
<dbReference type="InterPro" id="IPR004182">
    <property type="entry name" value="GRAM"/>
</dbReference>
<evidence type="ECO:0000256" key="1">
    <source>
        <dbReference type="ARBA" id="ARBA00004167"/>
    </source>
</evidence>
<proteinExistence type="inferred from homology"/>
<organism evidence="9 10">
    <name type="scientific">Dovyalis caffra</name>
    <dbReference type="NCBI Taxonomy" id="77055"/>
    <lineage>
        <taxon>Eukaryota</taxon>
        <taxon>Viridiplantae</taxon>
        <taxon>Streptophyta</taxon>
        <taxon>Embryophyta</taxon>
        <taxon>Tracheophyta</taxon>
        <taxon>Spermatophyta</taxon>
        <taxon>Magnoliopsida</taxon>
        <taxon>eudicotyledons</taxon>
        <taxon>Gunneridae</taxon>
        <taxon>Pentapetalae</taxon>
        <taxon>rosids</taxon>
        <taxon>fabids</taxon>
        <taxon>Malpighiales</taxon>
        <taxon>Salicaceae</taxon>
        <taxon>Flacourtieae</taxon>
        <taxon>Dovyalis</taxon>
    </lineage>
</organism>
<dbReference type="InterPro" id="IPR014912">
    <property type="entry name" value="Sep15_SelM_dom"/>
</dbReference>
<evidence type="ECO:0000259" key="8">
    <source>
        <dbReference type="PROSITE" id="PS51778"/>
    </source>
</evidence>
<dbReference type="AlphaFoldDB" id="A0AAV1QLE0"/>
<reference evidence="9 10" key="1">
    <citation type="submission" date="2024-01" db="EMBL/GenBank/DDBJ databases">
        <authorList>
            <person name="Waweru B."/>
        </authorList>
    </citation>
    <scope>NUCLEOTIDE SEQUENCE [LARGE SCALE GENOMIC DNA]</scope>
</reference>